<proteinExistence type="predicted"/>
<keyword evidence="2" id="KW-0812">Transmembrane</keyword>
<keyword evidence="4" id="KW-1185">Reference proteome</keyword>
<dbReference type="AlphaFoldDB" id="A0A7X6S2P2"/>
<protein>
    <submittedName>
        <fullName evidence="3">LysM peptidoglycan-binding domain-containing protein</fullName>
    </submittedName>
</protein>
<dbReference type="Proteomes" id="UP000549765">
    <property type="component" value="Unassembled WGS sequence"/>
</dbReference>
<evidence type="ECO:0000256" key="2">
    <source>
        <dbReference type="SAM" id="Phobius"/>
    </source>
</evidence>
<feature type="compositionally biased region" description="Polar residues" evidence="1">
    <location>
        <begin position="68"/>
        <end position="87"/>
    </location>
</feature>
<dbReference type="RefSeq" id="WP_168721116.1">
    <property type="nucleotide sequence ID" value="NZ_JAAXPN010000001.1"/>
</dbReference>
<feature type="transmembrane region" description="Helical" evidence="2">
    <location>
        <begin position="41"/>
        <end position="61"/>
    </location>
</feature>
<accession>A0A7X6S2P2</accession>
<feature type="compositionally biased region" description="Basic and acidic residues" evidence="1">
    <location>
        <begin position="94"/>
        <end position="104"/>
    </location>
</feature>
<organism evidence="3 4">
    <name type="scientific">Periweissella fabalis</name>
    <dbReference type="NCBI Taxonomy" id="1070421"/>
    <lineage>
        <taxon>Bacteria</taxon>
        <taxon>Bacillati</taxon>
        <taxon>Bacillota</taxon>
        <taxon>Bacilli</taxon>
        <taxon>Lactobacillales</taxon>
        <taxon>Lactobacillaceae</taxon>
        <taxon>Periweissella</taxon>
    </lineage>
</organism>
<gene>
    <name evidence="3" type="ORF">HF964_00595</name>
</gene>
<feature type="region of interest" description="Disordered" evidence="1">
    <location>
        <begin position="68"/>
        <end position="110"/>
    </location>
</feature>
<keyword evidence="2" id="KW-1133">Transmembrane helix</keyword>
<evidence type="ECO:0000313" key="3">
    <source>
        <dbReference type="EMBL" id="NKZ23316.1"/>
    </source>
</evidence>
<feature type="compositionally biased region" description="Low complexity" evidence="1">
    <location>
        <begin position="137"/>
        <end position="178"/>
    </location>
</feature>
<name>A0A7X6S2P2_9LACO</name>
<dbReference type="EMBL" id="JAAXPN010000001">
    <property type="protein sequence ID" value="NKZ23316.1"/>
    <property type="molecule type" value="Genomic_DNA"/>
</dbReference>
<comment type="caution">
    <text evidence="3">The sequence shown here is derived from an EMBL/GenBank/DDBJ whole genome shotgun (WGS) entry which is preliminary data.</text>
</comment>
<feature type="region of interest" description="Disordered" evidence="1">
    <location>
        <begin position="1"/>
        <end position="38"/>
    </location>
</feature>
<reference evidence="3 4" key="1">
    <citation type="submission" date="2020-04" db="EMBL/GenBank/DDBJ databases">
        <title>MicrobeNet Type strains.</title>
        <authorList>
            <person name="Nicholson A.C."/>
        </authorList>
    </citation>
    <scope>NUCLEOTIDE SEQUENCE [LARGE SCALE GENOMIC DNA]</scope>
    <source>
        <strain evidence="3 4">CCUG 61472</strain>
    </source>
</reference>
<evidence type="ECO:0000256" key="1">
    <source>
        <dbReference type="SAM" id="MobiDB-lite"/>
    </source>
</evidence>
<keyword evidence="2" id="KW-0472">Membrane</keyword>
<feature type="compositionally biased region" description="Basic and acidic residues" evidence="1">
    <location>
        <begin position="1"/>
        <end position="13"/>
    </location>
</feature>
<feature type="region of interest" description="Disordered" evidence="1">
    <location>
        <begin position="137"/>
        <end position="183"/>
    </location>
</feature>
<sequence length="224" mass="23051">MTQNNDEQKKKPWEASFTEETSPDESAAPSRTQFRKRSSRTAWIVSLLILAVVVLAAYPVVRYVESINSPGSSADEPAQTQISTSVPSKSSAKKSNDAAKDSQSKADASSEAAASSQAAASSAAVASSQAAVGAAAASRQAAQQAAAQQSSMKAAQEQAAQQSSSSSSTDSSSSSSQDGGQYDTVKVNGYRLALAHGLSLGELQALNPGVDLNNVHVGESLRVK</sequence>
<evidence type="ECO:0000313" key="4">
    <source>
        <dbReference type="Proteomes" id="UP000549765"/>
    </source>
</evidence>